<dbReference type="RefSeq" id="WP_189647032.1">
    <property type="nucleotide sequence ID" value="NZ_BMRC01000004.1"/>
</dbReference>
<reference evidence="1 2" key="1">
    <citation type="submission" date="2024-09" db="EMBL/GenBank/DDBJ databases">
        <authorList>
            <person name="Sun Q."/>
            <person name="Mori K."/>
        </authorList>
    </citation>
    <scope>NUCLEOTIDE SEQUENCE [LARGE SCALE GENOMIC DNA]</scope>
    <source>
        <strain evidence="1 2">CCM 3426</strain>
    </source>
</reference>
<comment type="caution">
    <text evidence="1">The sequence shown here is derived from an EMBL/GenBank/DDBJ whole genome shotgun (WGS) entry which is preliminary data.</text>
</comment>
<accession>A0ABV5ICJ0</accession>
<gene>
    <name evidence="1" type="ORF">ACFFV7_13695</name>
</gene>
<proteinExistence type="predicted"/>
<dbReference type="EMBL" id="JBHMEI010000006">
    <property type="protein sequence ID" value="MFB9202247.1"/>
    <property type="molecule type" value="Genomic_DNA"/>
</dbReference>
<evidence type="ECO:0000313" key="1">
    <source>
        <dbReference type="EMBL" id="MFB9202247.1"/>
    </source>
</evidence>
<keyword evidence="2" id="KW-1185">Reference proteome</keyword>
<sequence>MATLTAAVTWPVAGPSTADTCRAQNESVASYCNGKTMLRLNEGKTNGHRVVTEEISKLAVAAGDMARRLGLTGLTTARSAMGPLADLGGVGATWGMPSLTSASPALFPMVPGDRGMRDLATTLQVPALPALPALPQTPIMARVPAETAVVGKPTSPAKGQAAQAPMDLRQPVHEIGGRLLANLLPKAVQSVEGASTLPGGPQAVDGFSRLLPGLGLG</sequence>
<evidence type="ECO:0000313" key="2">
    <source>
        <dbReference type="Proteomes" id="UP001589647"/>
    </source>
</evidence>
<name>A0ABV5ICJ0_9ACTN</name>
<protein>
    <submittedName>
        <fullName evidence="1">Uncharacterized protein</fullName>
    </submittedName>
</protein>
<dbReference type="Proteomes" id="UP001589647">
    <property type="component" value="Unassembled WGS sequence"/>
</dbReference>
<organism evidence="1 2">
    <name type="scientific">Nonomuraea spiralis</name>
    <dbReference type="NCBI Taxonomy" id="46182"/>
    <lineage>
        <taxon>Bacteria</taxon>
        <taxon>Bacillati</taxon>
        <taxon>Actinomycetota</taxon>
        <taxon>Actinomycetes</taxon>
        <taxon>Streptosporangiales</taxon>
        <taxon>Streptosporangiaceae</taxon>
        <taxon>Nonomuraea</taxon>
    </lineage>
</organism>